<dbReference type="Proteomes" id="UP000504633">
    <property type="component" value="Unplaced"/>
</dbReference>
<proteinExistence type="predicted"/>
<evidence type="ECO:0000313" key="3">
    <source>
        <dbReference type="RefSeq" id="XP_023173448.1"/>
    </source>
</evidence>
<feature type="region of interest" description="Disordered" evidence="1">
    <location>
        <begin position="30"/>
        <end position="71"/>
    </location>
</feature>
<feature type="compositionally biased region" description="Polar residues" evidence="1">
    <location>
        <begin position="30"/>
        <end position="41"/>
    </location>
</feature>
<dbReference type="RefSeq" id="XP_023173448.1">
    <property type="nucleotide sequence ID" value="XM_023317680.1"/>
</dbReference>
<protein>
    <submittedName>
        <fullName evidence="3">Uncharacterized protein LOC111601194 isoform X1</fullName>
    </submittedName>
</protein>
<dbReference type="KEGG" id="dhe:111601194"/>
<keyword evidence="2" id="KW-1185">Reference proteome</keyword>
<name>A0A6J1M352_DROHY</name>
<reference evidence="3" key="1">
    <citation type="submission" date="2025-08" db="UniProtKB">
        <authorList>
            <consortium name="RefSeq"/>
        </authorList>
    </citation>
    <scope>IDENTIFICATION</scope>
    <source>
        <strain evidence="3">15085-1641.00</strain>
        <tissue evidence="3">Whole body</tissue>
    </source>
</reference>
<evidence type="ECO:0000313" key="2">
    <source>
        <dbReference type="Proteomes" id="UP000504633"/>
    </source>
</evidence>
<evidence type="ECO:0000256" key="1">
    <source>
        <dbReference type="SAM" id="MobiDB-lite"/>
    </source>
</evidence>
<dbReference type="GeneID" id="111601194"/>
<dbReference type="AlphaFoldDB" id="A0A6J1M352"/>
<organism evidence="2 3">
    <name type="scientific">Drosophila hydei</name>
    <name type="common">Fruit fly</name>
    <dbReference type="NCBI Taxonomy" id="7224"/>
    <lineage>
        <taxon>Eukaryota</taxon>
        <taxon>Metazoa</taxon>
        <taxon>Ecdysozoa</taxon>
        <taxon>Arthropoda</taxon>
        <taxon>Hexapoda</taxon>
        <taxon>Insecta</taxon>
        <taxon>Pterygota</taxon>
        <taxon>Neoptera</taxon>
        <taxon>Endopterygota</taxon>
        <taxon>Diptera</taxon>
        <taxon>Brachycera</taxon>
        <taxon>Muscomorpha</taxon>
        <taxon>Ephydroidea</taxon>
        <taxon>Drosophilidae</taxon>
        <taxon>Drosophila</taxon>
    </lineage>
</organism>
<sequence>MNAYFAVGFTRLQYSCLFSNNSIRFAVMENTKSSVEESQTPGEIEQNEKTQKTEEAEDDEDNTSQTDEDARLDLSFETTEYLKFLKRKLKSYPLHIKNIIKLEIKRILSGADNGLLEKPEDINCPE</sequence>
<gene>
    <name evidence="3" type="primary">LOC111601194</name>
</gene>
<accession>A0A6J1M352</accession>